<feature type="transmembrane region" description="Helical" evidence="4">
    <location>
        <begin position="12"/>
        <end position="31"/>
    </location>
</feature>
<evidence type="ECO:0000256" key="1">
    <source>
        <dbReference type="ARBA" id="ARBA00007677"/>
    </source>
</evidence>
<accession>A0AAD5E0V8</accession>
<dbReference type="GO" id="GO:0005794">
    <property type="term" value="C:Golgi apparatus"/>
    <property type="evidence" value="ECO:0007669"/>
    <property type="project" value="TreeGrafter"/>
</dbReference>
<dbReference type="SUPFAM" id="SSF53448">
    <property type="entry name" value="Nucleotide-diphospho-sugar transferases"/>
    <property type="match status" value="1"/>
</dbReference>
<dbReference type="PANTHER" id="PTHR31121">
    <property type="entry name" value="ALPHA-1,2 MANNOSYLTRANSFERASE KTR1"/>
    <property type="match status" value="1"/>
</dbReference>
<evidence type="ECO:0000256" key="3">
    <source>
        <dbReference type="PIRSR" id="PIRSR018153-1"/>
    </source>
</evidence>
<dbReference type="InterPro" id="IPR029044">
    <property type="entry name" value="Nucleotide-diphossugar_trans"/>
</dbReference>
<proteinExistence type="inferred from homology"/>
<keyword evidence="4" id="KW-0812">Transmembrane</keyword>
<keyword evidence="4" id="KW-0472">Membrane</keyword>
<dbReference type="PANTHER" id="PTHR31121:SF6">
    <property type="entry name" value="ALPHA-1,2 MANNOSYLTRANSFERASE KTR1"/>
    <property type="match status" value="1"/>
</dbReference>
<reference evidence="5" key="2">
    <citation type="journal article" date="2022" name="Proc. Natl. Acad. Sci. U.S.A.">
        <title>Diploid-dominant life cycles characterize the early evolution of Fungi.</title>
        <authorList>
            <person name="Amses K.R."/>
            <person name="Simmons D.R."/>
            <person name="Longcore J.E."/>
            <person name="Mondo S.J."/>
            <person name="Seto K."/>
            <person name="Jeronimo G.H."/>
            <person name="Bonds A.E."/>
            <person name="Quandt C.A."/>
            <person name="Davis W.J."/>
            <person name="Chang Y."/>
            <person name="Federici B.A."/>
            <person name="Kuo A."/>
            <person name="LaButti K."/>
            <person name="Pangilinan J."/>
            <person name="Andreopoulos W."/>
            <person name="Tritt A."/>
            <person name="Riley R."/>
            <person name="Hundley H."/>
            <person name="Johnson J."/>
            <person name="Lipzen A."/>
            <person name="Barry K."/>
            <person name="Lang B.F."/>
            <person name="Cuomo C.A."/>
            <person name="Buchler N.E."/>
            <person name="Grigoriev I.V."/>
            <person name="Spatafora J.W."/>
            <person name="Stajich J.E."/>
            <person name="James T.Y."/>
        </authorList>
    </citation>
    <scope>NUCLEOTIDE SEQUENCE</scope>
    <source>
        <strain evidence="5">AG</strain>
    </source>
</reference>
<sequence length="393" mass="46470">MAPYRQFRSMAMVFLPICALLTITYMAFISFDTSGFQNDQAQIMKMQKAVEDEQKPLTTTALANNTTNVKAAFVVLVRNSELDDLRSAMRQMEDRFNHRYNYPWVFLNDADFSEEFKAKTKGIASGNTFYGKVDDTMWGYPEWIDQDKASDTRENMKEVIYGDSESYRHMCRFQSGFFFRHPLMLEYDYYWRVEPGVEFSCSVDYDPFALMQEKDMKYGWTISLKEYEETIPTLWNTAKEFMQKYPQHIVPKDDPGSLLKWVSDDDGETYNLCHFWSNFEIGSIKWLNSPAYLDFFNYLDQNGGFFYERWGDAPVHSIAAALLLKKDEVHWFYDHGYFHNPFRQCPREPAWVADEKCLCNPEDSFDEHWYSCTPKWLELTGKKRTDYLVTTRS</sequence>
<keyword evidence="6" id="KW-1185">Reference proteome</keyword>
<dbReference type="RefSeq" id="XP_051439901.1">
    <property type="nucleotide sequence ID" value="XM_051592763.1"/>
</dbReference>
<dbReference type="Gene3D" id="3.90.550.10">
    <property type="entry name" value="Spore Coat Polysaccharide Biosynthesis Protein SpsA, Chain A"/>
    <property type="match status" value="1"/>
</dbReference>
<dbReference type="EMBL" id="MU621059">
    <property type="protein sequence ID" value="KAI8574894.1"/>
    <property type="molecule type" value="Genomic_DNA"/>
</dbReference>
<gene>
    <name evidence="5" type="ORF">K450DRAFT_264155</name>
</gene>
<comment type="similarity">
    <text evidence="1">Belongs to the glycosyltransferase 15 family.</text>
</comment>
<dbReference type="GO" id="GO:0006487">
    <property type="term" value="P:protein N-linked glycosylation"/>
    <property type="evidence" value="ECO:0007669"/>
    <property type="project" value="TreeGrafter"/>
</dbReference>
<organism evidence="5 6">
    <name type="scientific">Umbelopsis ramanniana AG</name>
    <dbReference type="NCBI Taxonomy" id="1314678"/>
    <lineage>
        <taxon>Eukaryota</taxon>
        <taxon>Fungi</taxon>
        <taxon>Fungi incertae sedis</taxon>
        <taxon>Mucoromycota</taxon>
        <taxon>Mucoromycotina</taxon>
        <taxon>Umbelopsidomycetes</taxon>
        <taxon>Umbelopsidales</taxon>
        <taxon>Umbelopsidaceae</taxon>
        <taxon>Umbelopsis</taxon>
    </lineage>
</organism>
<dbReference type="Pfam" id="PF01793">
    <property type="entry name" value="Glyco_transf_15"/>
    <property type="match status" value="1"/>
</dbReference>
<name>A0AAD5E0V8_UMBRA</name>
<comment type="caution">
    <text evidence="5">The sequence shown here is derived from an EMBL/GenBank/DDBJ whole genome shotgun (WGS) entry which is preliminary data.</text>
</comment>
<evidence type="ECO:0000313" key="6">
    <source>
        <dbReference type="Proteomes" id="UP001206595"/>
    </source>
</evidence>
<evidence type="ECO:0000313" key="5">
    <source>
        <dbReference type="EMBL" id="KAI8574894.1"/>
    </source>
</evidence>
<dbReference type="GO" id="GO:0000032">
    <property type="term" value="P:cell wall mannoprotein biosynthetic process"/>
    <property type="evidence" value="ECO:0007669"/>
    <property type="project" value="TreeGrafter"/>
</dbReference>
<dbReference type="InterPro" id="IPR002685">
    <property type="entry name" value="Glyco_trans_15"/>
</dbReference>
<dbReference type="GO" id="GO:0016020">
    <property type="term" value="C:membrane"/>
    <property type="evidence" value="ECO:0007669"/>
    <property type="project" value="InterPro"/>
</dbReference>
<dbReference type="PIRSF" id="PIRSF018153">
    <property type="entry name" value="Glyco_trans_15"/>
    <property type="match status" value="1"/>
</dbReference>
<evidence type="ECO:0000256" key="4">
    <source>
        <dbReference type="SAM" id="Phobius"/>
    </source>
</evidence>
<keyword evidence="4" id="KW-1133">Transmembrane helix</keyword>
<dbReference type="Proteomes" id="UP001206595">
    <property type="component" value="Unassembled WGS sequence"/>
</dbReference>
<evidence type="ECO:0000256" key="2">
    <source>
        <dbReference type="ARBA" id="ARBA00022679"/>
    </source>
</evidence>
<dbReference type="GO" id="GO:0000026">
    <property type="term" value="F:alpha-1,2-mannosyltransferase activity"/>
    <property type="evidence" value="ECO:0007669"/>
    <property type="project" value="TreeGrafter"/>
</dbReference>
<dbReference type="FunFam" id="3.90.550.10:FF:000051">
    <property type="entry name" value="Alpha-1,2-mannosyltransferase (Ktr4)"/>
    <property type="match status" value="1"/>
</dbReference>
<dbReference type="AlphaFoldDB" id="A0AAD5E0V8"/>
<feature type="active site" description="Nucleophile" evidence="3">
    <location>
        <position position="280"/>
    </location>
</feature>
<reference evidence="5" key="1">
    <citation type="submission" date="2021-06" db="EMBL/GenBank/DDBJ databases">
        <authorList>
            <consortium name="DOE Joint Genome Institute"/>
            <person name="Mondo S.J."/>
            <person name="Amses K.R."/>
            <person name="Simmons D.R."/>
            <person name="Longcore J.E."/>
            <person name="Seto K."/>
            <person name="Alves G.H."/>
            <person name="Bonds A.E."/>
            <person name="Quandt C.A."/>
            <person name="Davis W.J."/>
            <person name="Chang Y."/>
            <person name="Letcher P.M."/>
            <person name="Powell M.J."/>
            <person name="Kuo A."/>
            <person name="Labutti K."/>
            <person name="Pangilinan J."/>
            <person name="Andreopoulos W."/>
            <person name="Tritt A."/>
            <person name="Riley R."/>
            <person name="Hundley H."/>
            <person name="Johnson J."/>
            <person name="Lipzen A."/>
            <person name="Barry K."/>
            <person name="Berbee M.L."/>
            <person name="Buchler N.E."/>
            <person name="Grigoriev I.V."/>
            <person name="Spatafora J.W."/>
            <person name="Stajich J.E."/>
            <person name="James T.Y."/>
        </authorList>
    </citation>
    <scope>NUCLEOTIDE SEQUENCE</scope>
    <source>
        <strain evidence="5">AG</strain>
    </source>
</reference>
<dbReference type="GeneID" id="75918105"/>
<keyword evidence="2" id="KW-0808">Transferase</keyword>
<protein>
    <submittedName>
        <fullName evidence="5">Uncharacterized protein</fullName>
    </submittedName>
</protein>